<feature type="compositionally biased region" description="Acidic residues" evidence="1">
    <location>
        <begin position="1"/>
        <end position="14"/>
    </location>
</feature>
<dbReference type="InterPro" id="IPR055804">
    <property type="entry name" value="DUF7380"/>
</dbReference>
<dbReference type="Pfam" id="PF13910">
    <property type="entry name" value="DUF4209"/>
    <property type="match status" value="1"/>
</dbReference>
<evidence type="ECO:0000259" key="3">
    <source>
        <dbReference type="Pfam" id="PF24098"/>
    </source>
</evidence>
<feature type="region of interest" description="Disordered" evidence="1">
    <location>
        <begin position="1"/>
        <end position="24"/>
    </location>
</feature>
<dbReference type="RefSeq" id="WP_222824628.1">
    <property type="nucleotide sequence ID" value="NZ_JAHWXP010000002.1"/>
</dbReference>
<dbReference type="Pfam" id="PF24098">
    <property type="entry name" value="DUF7380"/>
    <property type="match status" value="1"/>
</dbReference>
<feature type="domain" description="DUF7380" evidence="3">
    <location>
        <begin position="27"/>
        <end position="206"/>
    </location>
</feature>
<dbReference type="InterPro" id="IPR025209">
    <property type="entry name" value="DUF4209"/>
</dbReference>
<keyword evidence="5" id="KW-1185">Reference proteome</keyword>
<reference evidence="4 5" key="1">
    <citation type="submission" date="2021-07" db="EMBL/GenBank/DDBJ databases">
        <title>Alteriqipengyuania abyssalis NZ-12B nov, sp.nov isolated from deep sea sponge in pacific ocean.</title>
        <authorList>
            <person name="Tareen S."/>
            <person name="Wink J."/>
        </authorList>
    </citation>
    <scope>NUCLEOTIDE SEQUENCE [LARGE SCALE GENOMIC DNA]</scope>
    <source>
        <strain evidence="4 5">NZ-12B</strain>
    </source>
</reference>
<dbReference type="EMBL" id="JAHWXP010000002">
    <property type="protein sequence ID" value="MBY8337045.1"/>
    <property type="molecule type" value="Genomic_DNA"/>
</dbReference>
<comment type="caution">
    <text evidence="4">The sequence shown here is derived from an EMBL/GenBank/DDBJ whole genome shotgun (WGS) entry which is preliminary data.</text>
</comment>
<feature type="domain" description="DUF4209" evidence="2">
    <location>
        <begin position="519"/>
        <end position="610"/>
    </location>
</feature>
<accession>A0ABS7PFR0</accession>
<evidence type="ECO:0000259" key="2">
    <source>
        <dbReference type="Pfam" id="PF13910"/>
    </source>
</evidence>
<gene>
    <name evidence="4" type="ORF">KYN89_08280</name>
</gene>
<evidence type="ECO:0000256" key="1">
    <source>
        <dbReference type="SAM" id="MobiDB-lite"/>
    </source>
</evidence>
<name>A0ABS7PFR0_9SPHN</name>
<protein>
    <submittedName>
        <fullName evidence="4">DUF4209 domain-containing protein</fullName>
    </submittedName>
</protein>
<evidence type="ECO:0000313" key="4">
    <source>
        <dbReference type="EMBL" id="MBY8337045.1"/>
    </source>
</evidence>
<organism evidence="4 5">
    <name type="scientific">Alteriqipengyuania abyssalis</name>
    <dbReference type="NCBI Taxonomy" id="2860200"/>
    <lineage>
        <taxon>Bacteria</taxon>
        <taxon>Pseudomonadati</taxon>
        <taxon>Pseudomonadota</taxon>
        <taxon>Alphaproteobacteria</taxon>
        <taxon>Sphingomonadales</taxon>
        <taxon>Erythrobacteraceae</taxon>
        <taxon>Alteriqipengyuania</taxon>
    </lineage>
</organism>
<sequence>MANETNEDDLVDSSEGERDEAAPARRLVTAEMIAKTDLGAVLAAVADQDDDAVEKQLRASEKVATEAGDVDRADALELFASIMFIAVRPDDEANPFTAKLVMDGRRSMIPDDIVGEQSAILAEIVETLPNPHLRAKVGDIVFYNSRKHWKAAATAIDAYCEIARGRLDDTIKPRPSRPADSIMDVVEPLARATALTRLTKKRGDIPVLVRQTLQACYDAALAGCHYVVFVKIAELGIWHGILEASQVARDAEELARNAPPGTYPEAVKRVWIIAASSHDRLNNKDDANRCRVEAAEQTLKMRDESNQPAVKAHWTKAALGEMRHLSGTRDRIEQLRNELRTFQMAAQDDFGSFTTPMDLSETRREIEALFVGISFADACVQFYHMSEAPSKQELRDTVLELARKDPLGAMISSSYYDAEGREAARAPAMPSDGSPSENWFRAEGARYMDVLMFQQVRGKIEPARLSLVERISIQERHLLPIAEASVFVPPGREPLFAMGFARMFQGDYATAAHLLLPQLENSLRHILMLSNRDPSKIEQDLIQGDRALSQLLEVNRGELEAILGEDVVDEIDILFNFRPGPALRNEAAHGKLPWGAFFHHSTIFGCWFIFGLTCRPLFHVWQEQIAPLLAAETDGQL</sequence>
<evidence type="ECO:0000313" key="5">
    <source>
        <dbReference type="Proteomes" id="UP000759298"/>
    </source>
</evidence>
<dbReference type="Proteomes" id="UP000759298">
    <property type="component" value="Unassembled WGS sequence"/>
</dbReference>
<proteinExistence type="predicted"/>